<dbReference type="InterPro" id="IPR039391">
    <property type="entry name" value="Phytocyanin-like"/>
</dbReference>
<dbReference type="GO" id="GO:0098552">
    <property type="term" value="C:side of membrane"/>
    <property type="evidence" value="ECO:0007669"/>
    <property type="project" value="UniProtKB-KW"/>
</dbReference>
<feature type="domain" description="Phytocyanin" evidence="12">
    <location>
        <begin position="30"/>
        <end position="132"/>
    </location>
</feature>
<keyword evidence="6" id="KW-1015">Disulfide bond</keyword>
<keyword evidence="10" id="KW-0812">Transmembrane</keyword>
<keyword evidence="5 10" id="KW-0472">Membrane</keyword>
<comment type="caution">
    <text evidence="13">The sequence shown here is derived from an EMBL/GenBank/DDBJ whole genome shotgun (WGS) entry which is preliminary data.</text>
</comment>
<protein>
    <recommendedName>
        <fullName evidence="12">Phytocyanin domain-containing protein</fullName>
    </recommendedName>
</protein>
<dbReference type="InterPro" id="IPR008972">
    <property type="entry name" value="Cupredoxin"/>
</dbReference>
<proteinExistence type="inferred from homology"/>
<keyword evidence="2" id="KW-1003">Cell membrane</keyword>
<dbReference type="PROSITE" id="PS51485">
    <property type="entry name" value="PHYTOCYANIN"/>
    <property type="match status" value="1"/>
</dbReference>
<evidence type="ECO:0000256" key="2">
    <source>
        <dbReference type="ARBA" id="ARBA00022475"/>
    </source>
</evidence>
<evidence type="ECO:0000256" key="1">
    <source>
        <dbReference type="ARBA" id="ARBA00004609"/>
    </source>
</evidence>
<evidence type="ECO:0000256" key="4">
    <source>
        <dbReference type="ARBA" id="ARBA00022729"/>
    </source>
</evidence>
<evidence type="ECO:0000256" key="8">
    <source>
        <dbReference type="ARBA" id="ARBA00023288"/>
    </source>
</evidence>
<feature type="chain" id="PRO_5042884140" description="Phytocyanin domain-containing protein" evidence="11">
    <location>
        <begin position="21"/>
        <end position="179"/>
    </location>
</feature>
<evidence type="ECO:0000256" key="10">
    <source>
        <dbReference type="SAM" id="Phobius"/>
    </source>
</evidence>
<dbReference type="Pfam" id="PF02298">
    <property type="entry name" value="Cu_bind_like"/>
    <property type="match status" value="1"/>
</dbReference>
<keyword evidence="4 11" id="KW-0732">Signal</keyword>
<dbReference type="GO" id="GO:0005886">
    <property type="term" value="C:plasma membrane"/>
    <property type="evidence" value="ECO:0007669"/>
    <property type="project" value="UniProtKB-SubCell"/>
</dbReference>
<dbReference type="GO" id="GO:0009055">
    <property type="term" value="F:electron transfer activity"/>
    <property type="evidence" value="ECO:0007669"/>
    <property type="project" value="InterPro"/>
</dbReference>
<evidence type="ECO:0000256" key="9">
    <source>
        <dbReference type="ARBA" id="ARBA00035011"/>
    </source>
</evidence>
<keyword evidence="14" id="KW-1185">Reference proteome</keyword>
<feature type="transmembrane region" description="Helical" evidence="10">
    <location>
        <begin position="158"/>
        <end position="178"/>
    </location>
</feature>
<evidence type="ECO:0000256" key="11">
    <source>
        <dbReference type="SAM" id="SignalP"/>
    </source>
</evidence>
<comment type="similarity">
    <text evidence="9">Belongs to the early nodulin-like (ENODL) family.</text>
</comment>
<evidence type="ECO:0000256" key="5">
    <source>
        <dbReference type="ARBA" id="ARBA00023136"/>
    </source>
</evidence>
<feature type="signal peptide" evidence="11">
    <location>
        <begin position="1"/>
        <end position="20"/>
    </location>
</feature>
<dbReference type="SUPFAM" id="SSF49503">
    <property type="entry name" value="Cupredoxins"/>
    <property type="match status" value="1"/>
</dbReference>
<gene>
    <name evidence="13" type="ORF">RGQ29_003549</name>
</gene>
<comment type="subcellular location">
    <subcellularLocation>
        <location evidence="1">Cell membrane</location>
        <topology evidence="1">Lipid-anchor</topology>
        <topology evidence="1">GPI-anchor</topology>
    </subcellularLocation>
</comment>
<keyword evidence="10" id="KW-1133">Transmembrane helix</keyword>
<dbReference type="PANTHER" id="PTHR33021">
    <property type="entry name" value="BLUE COPPER PROTEIN"/>
    <property type="match status" value="1"/>
</dbReference>
<evidence type="ECO:0000313" key="13">
    <source>
        <dbReference type="EMBL" id="KAK4567828.1"/>
    </source>
</evidence>
<dbReference type="InterPro" id="IPR003245">
    <property type="entry name" value="Phytocyanin_dom"/>
</dbReference>
<sequence>MACLFMLSCKAFLLMILCSSFNHFFFVTSTEFEVGGDGGWVLPKSRNHEMYNQWASQNRFKVDDTVSFKYKKDSVLVVTAEEYDKCHSAHPVFFSNNGATVFKLDKPGLFYFISGVAGHCERGQKMIIKVLEPETAPPLSSKANTTTESSHKSGAVEMAAISSPISVLFIVSFFWVLFI</sequence>
<dbReference type="FunFam" id="2.60.40.420:FF:000010">
    <property type="entry name" value="Early nodulin-like protein 1"/>
    <property type="match status" value="1"/>
</dbReference>
<organism evidence="13 14">
    <name type="scientific">Quercus rubra</name>
    <name type="common">Northern red oak</name>
    <name type="synonym">Quercus borealis</name>
    <dbReference type="NCBI Taxonomy" id="3512"/>
    <lineage>
        <taxon>Eukaryota</taxon>
        <taxon>Viridiplantae</taxon>
        <taxon>Streptophyta</taxon>
        <taxon>Embryophyta</taxon>
        <taxon>Tracheophyta</taxon>
        <taxon>Spermatophyta</taxon>
        <taxon>Magnoliopsida</taxon>
        <taxon>eudicotyledons</taxon>
        <taxon>Gunneridae</taxon>
        <taxon>Pentapetalae</taxon>
        <taxon>rosids</taxon>
        <taxon>fabids</taxon>
        <taxon>Fagales</taxon>
        <taxon>Fagaceae</taxon>
        <taxon>Quercus</taxon>
    </lineage>
</organism>
<dbReference type="EMBL" id="JAXUIC010000010">
    <property type="protein sequence ID" value="KAK4567828.1"/>
    <property type="molecule type" value="Genomic_DNA"/>
</dbReference>
<dbReference type="Gene3D" id="2.60.40.420">
    <property type="entry name" value="Cupredoxins - blue copper proteins"/>
    <property type="match status" value="1"/>
</dbReference>
<keyword evidence="7" id="KW-0325">Glycoprotein</keyword>
<evidence type="ECO:0000256" key="6">
    <source>
        <dbReference type="ARBA" id="ARBA00023157"/>
    </source>
</evidence>
<evidence type="ECO:0000256" key="7">
    <source>
        <dbReference type="ARBA" id="ARBA00023180"/>
    </source>
</evidence>
<accession>A0AAN7EC11</accession>
<dbReference type="Proteomes" id="UP001324115">
    <property type="component" value="Unassembled WGS sequence"/>
</dbReference>
<evidence type="ECO:0000313" key="14">
    <source>
        <dbReference type="Proteomes" id="UP001324115"/>
    </source>
</evidence>
<dbReference type="PANTHER" id="PTHR33021:SF289">
    <property type="entry name" value="EARLY NODULIN-LIKE PROTEIN 5-RELATED"/>
    <property type="match status" value="1"/>
</dbReference>
<keyword evidence="8" id="KW-0449">Lipoprotein</keyword>
<evidence type="ECO:0000259" key="12">
    <source>
        <dbReference type="PROSITE" id="PS51485"/>
    </source>
</evidence>
<name>A0AAN7EC11_QUERU</name>
<reference evidence="13 14" key="1">
    <citation type="journal article" date="2023" name="G3 (Bethesda)">
        <title>A haplotype-resolved chromosome-scale genome for Quercus rubra L. provides insights into the genetics of adaptive traits for red oak species.</title>
        <authorList>
            <person name="Kapoor B."/>
            <person name="Jenkins J."/>
            <person name="Schmutz J."/>
            <person name="Zhebentyayeva T."/>
            <person name="Kuelheim C."/>
            <person name="Coggeshall M."/>
            <person name="Heim C."/>
            <person name="Lasky J.R."/>
            <person name="Leites L."/>
            <person name="Islam-Faridi N."/>
            <person name="Romero-Severson J."/>
            <person name="DeLeo V.L."/>
            <person name="Lucas S.M."/>
            <person name="Lazic D."/>
            <person name="Gailing O."/>
            <person name="Carlson J."/>
            <person name="Staton M."/>
        </authorList>
    </citation>
    <scope>NUCLEOTIDE SEQUENCE [LARGE SCALE GENOMIC DNA]</scope>
    <source>
        <strain evidence="13">Pseudo-F2</strain>
    </source>
</reference>
<dbReference type="InterPro" id="IPR041846">
    <property type="entry name" value="ENL_dom"/>
</dbReference>
<keyword evidence="3" id="KW-0336">GPI-anchor</keyword>
<evidence type="ECO:0000256" key="3">
    <source>
        <dbReference type="ARBA" id="ARBA00022622"/>
    </source>
</evidence>
<dbReference type="AlphaFoldDB" id="A0AAN7EC11"/>
<dbReference type="CDD" id="cd11019">
    <property type="entry name" value="OsENODL1_like"/>
    <property type="match status" value="1"/>
</dbReference>